<evidence type="ECO:0000256" key="1">
    <source>
        <dbReference type="SAM" id="SignalP"/>
    </source>
</evidence>
<feature type="signal peptide" evidence="1">
    <location>
        <begin position="1"/>
        <end position="23"/>
    </location>
</feature>
<organism evidence="2">
    <name type="scientific">Ixodes ricinus</name>
    <name type="common">Common tick</name>
    <name type="synonym">Acarus ricinus</name>
    <dbReference type="NCBI Taxonomy" id="34613"/>
    <lineage>
        <taxon>Eukaryota</taxon>
        <taxon>Metazoa</taxon>
        <taxon>Ecdysozoa</taxon>
        <taxon>Arthropoda</taxon>
        <taxon>Chelicerata</taxon>
        <taxon>Arachnida</taxon>
        <taxon>Acari</taxon>
        <taxon>Parasitiformes</taxon>
        <taxon>Ixodida</taxon>
        <taxon>Ixodoidea</taxon>
        <taxon>Ixodidae</taxon>
        <taxon>Ixodinae</taxon>
        <taxon>Ixodes</taxon>
    </lineage>
</organism>
<reference evidence="2" key="1">
    <citation type="submission" date="2019-12" db="EMBL/GenBank/DDBJ databases">
        <title>An insight into the sialome of adult female Ixodes ricinus ticks feeding for 6 days.</title>
        <authorList>
            <person name="Perner J."/>
            <person name="Ribeiro J.M.C."/>
        </authorList>
    </citation>
    <scope>NUCLEOTIDE SEQUENCE</scope>
    <source>
        <strain evidence="2">Semi-engorged</strain>
        <tissue evidence="2">Salivary glands</tissue>
    </source>
</reference>
<feature type="chain" id="PRO_5025518417" evidence="1">
    <location>
        <begin position="24"/>
        <end position="96"/>
    </location>
</feature>
<accession>A0A6B0UDL6</accession>
<sequence length="96" mass="10701">MLIYTLQHLVNVLLKRLLHSVLWQPTTLCFLLVVHVKCHPHAEADALPHSAHVLRPHCCVYVQFISTLPPSARTAGSTSVVAFSRGALLYRTEYAA</sequence>
<name>A0A6B0UDL6_IXORI</name>
<dbReference type="AlphaFoldDB" id="A0A6B0UDL6"/>
<keyword evidence="1" id="KW-0732">Signal</keyword>
<proteinExistence type="predicted"/>
<evidence type="ECO:0000313" key="2">
    <source>
        <dbReference type="EMBL" id="MXU87394.1"/>
    </source>
</evidence>
<dbReference type="EMBL" id="GIFC01005311">
    <property type="protein sequence ID" value="MXU87394.1"/>
    <property type="molecule type" value="Transcribed_RNA"/>
</dbReference>
<protein>
    <submittedName>
        <fullName evidence="2">Putative secreted protein</fullName>
    </submittedName>
</protein>